<reference evidence="1 2" key="1">
    <citation type="submission" date="2023-07" db="EMBL/GenBank/DDBJ databases">
        <title>Genomic Encyclopedia of Type Strains, Phase IV (KMG-IV): sequencing the most valuable type-strain genomes for metagenomic binning, comparative biology and taxonomic classification.</title>
        <authorList>
            <person name="Goeker M."/>
        </authorList>
    </citation>
    <scope>NUCLEOTIDE SEQUENCE [LARGE SCALE GENOMIC DNA]</scope>
    <source>
        <strain evidence="1 2">DSM 27594</strain>
    </source>
</reference>
<sequence length="66" mass="8354">MIRQRTFFLIDDLLFEVEKPEITLRKIRVAQVKFENEEYKKLRRKYNEDIFHLEKFPDGWHIEKRE</sequence>
<evidence type="ECO:0000313" key="1">
    <source>
        <dbReference type="EMBL" id="MDQ0200049.1"/>
    </source>
</evidence>
<accession>A0ABT9XX17</accession>
<protein>
    <submittedName>
        <fullName evidence="1">Uncharacterized protein</fullName>
    </submittedName>
</protein>
<organism evidence="1 2">
    <name type="scientific">Neobacillus ginsengisoli</name>
    <dbReference type="NCBI Taxonomy" id="904295"/>
    <lineage>
        <taxon>Bacteria</taxon>
        <taxon>Bacillati</taxon>
        <taxon>Bacillota</taxon>
        <taxon>Bacilli</taxon>
        <taxon>Bacillales</taxon>
        <taxon>Bacillaceae</taxon>
        <taxon>Neobacillus</taxon>
    </lineage>
</organism>
<keyword evidence="2" id="KW-1185">Reference proteome</keyword>
<evidence type="ECO:0000313" key="2">
    <source>
        <dbReference type="Proteomes" id="UP001224122"/>
    </source>
</evidence>
<proteinExistence type="predicted"/>
<gene>
    <name evidence="1" type="ORF">J2S10_003232</name>
</gene>
<name>A0ABT9XX17_9BACI</name>
<dbReference type="RefSeq" id="WP_307409529.1">
    <property type="nucleotide sequence ID" value="NZ_JAUSTW010000005.1"/>
</dbReference>
<dbReference type="EMBL" id="JAUSTW010000005">
    <property type="protein sequence ID" value="MDQ0200049.1"/>
    <property type="molecule type" value="Genomic_DNA"/>
</dbReference>
<comment type="caution">
    <text evidence="1">The sequence shown here is derived from an EMBL/GenBank/DDBJ whole genome shotgun (WGS) entry which is preliminary data.</text>
</comment>
<dbReference type="Proteomes" id="UP001224122">
    <property type="component" value="Unassembled WGS sequence"/>
</dbReference>